<protein>
    <submittedName>
        <fullName evidence="6">Ribosomal protein S14</fullName>
    </submittedName>
</protein>
<gene>
    <name evidence="6" type="ordered locus">Dhaf_2431</name>
</gene>
<feature type="compositionally biased region" description="Gly residues" evidence="1">
    <location>
        <begin position="537"/>
        <end position="561"/>
    </location>
</feature>
<evidence type="ECO:0000256" key="2">
    <source>
        <dbReference type="SAM" id="Phobius"/>
    </source>
</evidence>
<evidence type="ECO:0000259" key="4">
    <source>
        <dbReference type="Pfam" id="PF09972"/>
    </source>
</evidence>
<name>B8FU45_DESHD</name>
<dbReference type="HOGENOM" id="CLU_032539_0_0_9"/>
<dbReference type="GO" id="GO:0005840">
    <property type="term" value="C:ribosome"/>
    <property type="evidence" value="ECO:0007669"/>
    <property type="project" value="UniProtKB-KW"/>
</dbReference>
<dbReference type="AlphaFoldDB" id="B8FU45"/>
<feature type="chain" id="PRO_5002872482" evidence="3">
    <location>
        <begin position="25"/>
        <end position="561"/>
    </location>
</feature>
<evidence type="ECO:0000313" key="6">
    <source>
        <dbReference type="EMBL" id="ACL20459.1"/>
    </source>
</evidence>
<evidence type="ECO:0000256" key="3">
    <source>
        <dbReference type="SAM" id="SignalP"/>
    </source>
</evidence>
<dbReference type="KEGG" id="dhd:Dhaf_2431"/>
<dbReference type="EMBL" id="CP001336">
    <property type="protein sequence ID" value="ACL20459.1"/>
    <property type="molecule type" value="Genomic_DNA"/>
</dbReference>
<dbReference type="InterPro" id="IPR048389">
    <property type="entry name" value="YciQ-like_C"/>
</dbReference>
<feature type="domain" description="Predicted membrane protein YciQ-like C-terminal" evidence="5">
    <location>
        <begin position="433"/>
        <end position="491"/>
    </location>
</feature>
<evidence type="ECO:0000313" key="7">
    <source>
        <dbReference type="Proteomes" id="UP000007726"/>
    </source>
</evidence>
<evidence type="ECO:0000256" key="1">
    <source>
        <dbReference type="SAM" id="MobiDB-lite"/>
    </source>
</evidence>
<feature type="region of interest" description="Disordered" evidence="1">
    <location>
        <begin position="528"/>
        <end position="561"/>
    </location>
</feature>
<organism evidence="6 7">
    <name type="scientific">Desulfitobacterium hafniense (strain DSM 10664 / DCB-2)</name>
    <dbReference type="NCBI Taxonomy" id="272564"/>
    <lineage>
        <taxon>Bacteria</taxon>
        <taxon>Bacillati</taxon>
        <taxon>Bacillota</taxon>
        <taxon>Clostridia</taxon>
        <taxon>Eubacteriales</taxon>
        <taxon>Desulfitobacteriaceae</taxon>
        <taxon>Desulfitobacterium</taxon>
    </lineage>
</organism>
<keyword evidence="2" id="KW-0472">Membrane</keyword>
<proteinExistence type="predicted"/>
<evidence type="ECO:0000259" key="5">
    <source>
        <dbReference type="Pfam" id="PF20990"/>
    </source>
</evidence>
<dbReference type="RefSeq" id="WP_015944029.1">
    <property type="nucleotide sequence ID" value="NC_011830.1"/>
</dbReference>
<feature type="signal peptide" evidence="3">
    <location>
        <begin position="1"/>
        <end position="24"/>
    </location>
</feature>
<dbReference type="InterPro" id="IPR018702">
    <property type="entry name" value="DUF2207"/>
</dbReference>
<reference evidence="6 7" key="1">
    <citation type="journal article" date="2012" name="BMC Microbiol.">
        <title>Genome sequence of Desulfitobacterium hafniense DCB-2, a Gram-positive anaerobe capable of dehalogenation and metal reduction.</title>
        <authorList>
            <person name="Kim S.H."/>
            <person name="Harzman C."/>
            <person name="Davis J.K."/>
            <person name="Hutcheson R."/>
            <person name="Broderick J.B."/>
            <person name="Marsh T.L."/>
            <person name="Tiedje J.M."/>
        </authorList>
    </citation>
    <scope>NUCLEOTIDE SEQUENCE [LARGE SCALE GENOMIC DNA]</scope>
    <source>
        <strain evidence="7">DSM 10664 / DCB-2</strain>
    </source>
</reference>
<keyword evidence="3" id="KW-0732">Signal</keyword>
<keyword evidence="2" id="KW-1133">Transmembrane helix</keyword>
<keyword evidence="6" id="KW-0687">Ribonucleoprotein</keyword>
<sequence>MRKKVSGLILCFALLFALPLPAFAANQVNTMDIQAVIYEDGSMYVTQVWEGDFDEGTESYIPMNAPDYLTASQLTVSDQNGSYETVSDWNIDWSFEEKARKCGIHDTDSGYEICFGISRYGQNRYAIEYKLDNAVGGYSDRDGVNFRFVNDGMNTTPTDVKVEIRLADGTPITDETADIWGFGYDGQVEFSDGAILAYTESPIAPENHVTVLFSLEKGILSPSRQEQGSFEEVKETAFSGSDYDDTGEEVSTFEAIVTMLLSIGLPIGLMIWFFRMKKKRAEKKRQRFAERFGYFRDIPNDGNLSATYALGRLFDVCEDGAILSTGMLRLIQLGCLSPVETQQVGLMGQTRETVSLRLVGSNHSSMNEYDEYLYTVLESAAGSDSTLQAKELEHFASQNDKLLRAYIQKCESAGRAWLNQKICLKRWDMPAKLTDLTPTGEQELGELMGLKRYLTDFSLIAERGVKEMPIWRELLTYAMLFGIADQVAEQMKELYPQISAELTDYSGSMAAAYSYHYLLYSNMKQAEQRREQEKRSGGGGGFASLGGGGGSIGGGSGGGTR</sequence>
<dbReference type="Proteomes" id="UP000007726">
    <property type="component" value="Chromosome"/>
</dbReference>
<dbReference type="Pfam" id="PF20990">
    <property type="entry name" value="DUF2207_C"/>
    <property type="match status" value="1"/>
</dbReference>
<accession>B8FU45</accession>
<keyword evidence="6" id="KW-0689">Ribosomal protein</keyword>
<feature type="transmembrane region" description="Helical" evidence="2">
    <location>
        <begin position="255"/>
        <end position="274"/>
    </location>
</feature>
<dbReference type="Pfam" id="PF09972">
    <property type="entry name" value="DUF2207"/>
    <property type="match status" value="1"/>
</dbReference>
<feature type="domain" description="DUF2207" evidence="4">
    <location>
        <begin position="28"/>
        <end position="212"/>
    </location>
</feature>
<keyword evidence="2" id="KW-0812">Transmembrane</keyword>